<organism evidence="2 3">
    <name type="scientific">Nocardioides agri</name>
    <dbReference type="NCBI Taxonomy" id="2682843"/>
    <lineage>
        <taxon>Bacteria</taxon>
        <taxon>Bacillati</taxon>
        <taxon>Actinomycetota</taxon>
        <taxon>Actinomycetes</taxon>
        <taxon>Propionibacteriales</taxon>
        <taxon>Nocardioidaceae</taxon>
        <taxon>Nocardioides</taxon>
    </lineage>
</organism>
<feature type="region of interest" description="Disordered" evidence="1">
    <location>
        <begin position="87"/>
        <end position="108"/>
    </location>
</feature>
<dbReference type="GO" id="GO:0003700">
    <property type="term" value="F:DNA-binding transcription factor activity"/>
    <property type="evidence" value="ECO:0007669"/>
    <property type="project" value="InterPro"/>
</dbReference>
<dbReference type="GO" id="GO:0006352">
    <property type="term" value="P:DNA-templated transcription initiation"/>
    <property type="evidence" value="ECO:0007669"/>
    <property type="project" value="InterPro"/>
</dbReference>
<reference evidence="2 3" key="1">
    <citation type="submission" date="2019-12" db="EMBL/GenBank/DDBJ databases">
        <authorList>
            <person name="Huq M.A."/>
        </authorList>
    </citation>
    <scope>NUCLEOTIDE SEQUENCE [LARGE SCALE GENOMIC DNA]</scope>
    <source>
        <strain evidence="2 3">MAH-18</strain>
    </source>
</reference>
<keyword evidence="3" id="KW-1185">Reference proteome</keyword>
<evidence type="ECO:0000256" key="1">
    <source>
        <dbReference type="SAM" id="MobiDB-lite"/>
    </source>
</evidence>
<name>A0A6L6XXZ7_9ACTN</name>
<sequence>MKNSYVDDWPAHPEAVTPDELVLAALPLIDEIVADTVHRIGHPIDRDHLTSVALVSALDAATAYESEQDGPFPRFVSARVRSSLLDEIRGGTERRGPEGRMPADPAEDDEPLVALCQDLRDLSAREVELVDGLVETDDPNALVKLIQVRTEALMLVHRAMLARDTVPAGTPEVAAARGSAFAAVLGRRPMVRRPAPSRWLRRQA</sequence>
<feature type="compositionally biased region" description="Basic and acidic residues" evidence="1">
    <location>
        <begin position="87"/>
        <end position="98"/>
    </location>
</feature>
<evidence type="ECO:0008006" key="4">
    <source>
        <dbReference type="Google" id="ProtNLM"/>
    </source>
</evidence>
<gene>
    <name evidence="2" type="ORF">GON03_20980</name>
</gene>
<dbReference type="Proteomes" id="UP000473525">
    <property type="component" value="Unassembled WGS sequence"/>
</dbReference>
<dbReference type="SUPFAM" id="SSF88946">
    <property type="entry name" value="Sigma2 domain of RNA polymerase sigma factors"/>
    <property type="match status" value="1"/>
</dbReference>
<dbReference type="AlphaFoldDB" id="A0A6L6XXZ7"/>
<proteinExistence type="predicted"/>
<comment type="caution">
    <text evidence="2">The sequence shown here is derived from an EMBL/GenBank/DDBJ whole genome shotgun (WGS) entry which is preliminary data.</text>
</comment>
<dbReference type="InterPro" id="IPR013325">
    <property type="entry name" value="RNA_pol_sigma_r2"/>
</dbReference>
<dbReference type="EMBL" id="WSEK01000005">
    <property type="protein sequence ID" value="MVQ51662.1"/>
    <property type="molecule type" value="Genomic_DNA"/>
</dbReference>
<accession>A0A6L6XXZ7</accession>
<dbReference type="Gene3D" id="1.10.1740.10">
    <property type="match status" value="1"/>
</dbReference>
<protein>
    <recommendedName>
        <fullName evidence="4">RNA polymerase sigma-70 region 2 domain-containing protein</fullName>
    </recommendedName>
</protein>
<evidence type="ECO:0000313" key="3">
    <source>
        <dbReference type="Proteomes" id="UP000473525"/>
    </source>
</evidence>
<evidence type="ECO:0000313" key="2">
    <source>
        <dbReference type="EMBL" id="MVQ51662.1"/>
    </source>
</evidence>
<dbReference type="RefSeq" id="WP_157346633.1">
    <property type="nucleotide sequence ID" value="NZ_WSEK01000005.1"/>
</dbReference>